<keyword evidence="1" id="KW-1185">Reference proteome</keyword>
<dbReference type="FunFam" id="2.40.10.10:FF:000014">
    <property type="entry name" value="Complement factor D"/>
    <property type="match status" value="1"/>
</dbReference>
<dbReference type="KEGG" id="ccan:109679273"/>
<dbReference type="InterPro" id="IPR018114">
    <property type="entry name" value="TRYPSIN_HIS"/>
</dbReference>
<dbReference type="InterPro" id="IPR043504">
    <property type="entry name" value="Peptidase_S1_PA_chymotrypsin"/>
</dbReference>
<dbReference type="PANTHER" id="PTHR24271">
    <property type="entry name" value="KALLIKREIN-RELATED"/>
    <property type="match status" value="1"/>
</dbReference>
<proteinExistence type="predicted"/>
<dbReference type="OrthoDB" id="5565075at2759"/>
<accession>A0A8B7TRE1</accession>
<reference evidence="2" key="1">
    <citation type="submission" date="2025-08" db="UniProtKB">
        <authorList>
            <consortium name="RefSeq"/>
        </authorList>
    </citation>
    <scope>IDENTIFICATION</scope>
</reference>
<dbReference type="InterPro" id="IPR001254">
    <property type="entry name" value="Trypsin_dom"/>
</dbReference>
<dbReference type="SMART" id="SM00020">
    <property type="entry name" value="Tryp_SPc"/>
    <property type="match status" value="1"/>
</dbReference>
<dbReference type="KEGG" id="ccan:109679271"/>
<dbReference type="PANTHER" id="PTHR24271:SF22">
    <property type="entry name" value="MAST CELL PROTEASE 8"/>
    <property type="match status" value="1"/>
</dbReference>
<dbReference type="PROSITE" id="PS50240">
    <property type="entry name" value="TRYPSIN_DOM"/>
    <property type="match status" value="1"/>
</dbReference>
<name>A0A8B7TRE1_CASCN</name>
<sequence length="250" mass="28213">MYQLLFFVMVVLPFSPEAGKIKWGREVTPHSQPYMAFVKFYDLQLAKKRCGAFLVQDNIVIMTAAHCNGSKINVTLGAHDIKQKENTQQVIPVVKAIPHQNYNIKTKVNNIMLMKLKYKAQLNAYVNTIALPNSQDWVIPGQVCSVAGWGKLSNGQLAKTLQEVNLKVQNEQKCRNIFPNYNKSIQLCVGNPKDKKATDSGDSRGLFVCNNVSQGIVSYKCHSGKLPQVFTRISSFMLWIKKTIKQLKHL</sequence>
<dbReference type="InterPro" id="IPR009003">
    <property type="entry name" value="Peptidase_S1_PA"/>
</dbReference>
<dbReference type="Proteomes" id="UP001732720">
    <property type="component" value="Chromosome 3"/>
</dbReference>
<evidence type="ECO:0000313" key="1">
    <source>
        <dbReference type="Proteomes" id="UP001732720"/>
    </source>
</evidence>
<dbReference type="PROSITE" id="PS00134">
    <property type="entry name" value="TRYPSIN_HIS"/>
    <property type="match status" value="1"/>
</dbReference>
<dbReference type="SUPFAM" id="SSF50494">
    <property type="entry name" value="Trypsin-like serine proteases"/>
    <property type="match status" value="1"/>
</dbReference>
<evidence type="ECO:0000313" key="2">
    <source>
        <dbReference type="RefSeq" id="XP_020010113.2"/>
    </source>
</evidence>
<dbReference type="GO" id="GO:0004252">
    <property type="term" value="F:serine-type endopeptidase activity"/>
    <property type="evidence" value="ECO:0007669"/>
    <property type="project" value="InterPro"/>
</dbReference>
<dbReference type="Gene3D" id="2.40.10.10">
    <property type="entry name" value="Trypsin-like serine proteases"/>
    <property type="match status" value="2"/>
</dbReference>
<dbReference type="GO" id="GO:0006508">
    <property type="term" value="P:proteolysis"/>
    <property type="evidence" value="ECO:0007669"/>
    <property type="project" value="UniProtKB-KW"/>
</dbReference>
<gene>
    <name evidence="2" type="primary">LOC109679271</name>
</gene>
<dbReference type="RefSeq" id="XP_020010113.2">
    <property type="nucleotide sequence ID" value="XM_020154524.2"/>
</dbReference>
<protein>
    <submittedName>
        <fullName evidence="2">Mast cell protease 8-like</fullName>
    </submittedName>
</protein>
<dbReference type="KEGG" id="ccan:109679272"/>
<organism evidence="2">
    <name type="scientific">Castor canadensis</name>
    <name type="common">American beaver</name>
    <dbReference type="NCBI Taxonomy" id="51338"/>
    <lineage>
        <taxon>Eukaryota</taxon>
        <taxon>Metazoa</taxon>
        <taxon>Chordata</taxon>
        <taxon>Craniata</taxon>
        <taxon>Vertebrata</taxon>
        <taxon>Euteleostomi</taxon>
        <taxon>Mammalia</taxon>
        <taxon>Eutheria</taxon>
        <taxon>Euarchontoglires</taxon>
        <taxon>Glires</taxon>
        <taxon>Rodentia</taxon>
        <taxon>Castorimorpha</taxon>
        <taxon>Castoridae</taxon>
        <taxon>Castor</taxon>
    </lineage>
</organism>
<dbReference type="CDD" id="cd00190">
    <property type="entry name" value="Tryp_SPc"/>
    <property type="match status" value="1"/>
</dbReference>
<dbReference type="Pfam" id="PF00089">
    <property type="entry name" value="Trypsin"/>
    <property type="match status" value="1"/>
</dbReference>
<dbReference type="GO" id="GO:0005737">
    <property type="term" value="C:cytoplasm"/>
    <property type="evidence" value="ECO:0007669"/>
    <property type="project" value="TreeGrafter"/>
</dbReference>